<gene>
    <name evidence="2" type="ORF">ABY42_09845</name>
</gene>
<dbReference type="Proteomes" id="UP000066124">
    <property type="component" value="Chromosome"/>
</dbReference>
<keyword evidence="1" id="KW-0472">Membrane</keyword>
<evidence type="ECO:0000256" key="1">
    <source>
        <dbReference type="SAM" id="Phobius"/>
    </source>
</evidence>
<dbReference type="RefSeq" id="WP_050459333.1">
    <property type="nucleotide sequence ID" value="NZ_CP011947.1"/>
</dbReference>
<dbReference type="PATRIC" id="fig|35746.4.peg.2092"/>
<keyword evidence="1" id="KW-1133">Transmembrane helix</keyword>
<evidence type="ECO:0008006" key="4">
    <source>
        <dbReference type="Google" id="ProtNLM"/>
    </source>
</evidence>
<sequence>MGFDDRLELFVTQQARVLVAVLAIAGVACLVAAGYVFLTPTTQTVTEETNVQSVETGVDTRAVVTQNTTLYERGSTLENRSVYFMTISPDVSFRVHTDVPANQSVNVTQRLVLRTVGVRDGTPFYENETVLLDEQTLVTDGTAVDAPSLNVSTLDRDLQQKRTETGGVGQFRTSLNLTVTYQTGSYSGTLEASTPLAFSGRAYYLERSLADDRRHSTTVARTVTRPPSPVEYGGLAAAALVLFGLAGLVIRTEYRSDPEELRTRISHSRHEEWISRGEFPTDANKPYISILTLEDLVDVAIDTNRRVIFDPEIETYAVIDSSEIYYYSLDETNTHAWLNL</sequence>
<dbReference type="Pfam" id="PF17231">
    <property type="entry name" value="DUF5305"/>
    <property type="match status" value="1"/>
</dbReference>
<dbReference type="KEGG" id="hgi:ABY42_09845"/>
<dbReference type="InterPro" id="IPR035185">
    <property type="entry name" value="DUF5305"/>
</dbReference>
<feature type="transmembrane region" description="Helical" evidence="1">
    <location>
        <begin position="17"/>
        <end position="38"/>
    </location>
</feature>
<name>A0A0K1IUP3_HALGI</name>
<dbReference type="AlphaFoldDB" id="A0A0K1IUP3"/>
<evidence type="ECO:0000313" key="3">
    <source>
        <dbReference type="Proteomes" id="UP000066124"/>
    </source>
</evidence>
<dbReference type="PROSITE" id="PS51257">
    <property type="entry name" value="PROKAR_LIPOPROTEIN"/>
    <property type="match status" value="1"/>
</dbReference>
<dbReference type="GeneID" id="25246262"/>
<accession>A0A0K1IUP3</accession>
<dbReference type="EMBL" id="CP011947">
    <property type="protein sequence ID" value="AKU08028.1"/>
    <property type="molecule type" value="Genomic_DNA"/>
</dbReference>
<proteinExistence type="predicted"/>
<protein>
    <recommendedName>
        <fullName evidence="4">DUF5305 domain-containing protein</fullName>
    </recommendedName>
</protein>
<reference evidence="3" key="1">
    <citation type="journal article" date="2015" name="J. Biotechnol.">
        <title>Complete genome sequence of Haloferax gibbonsii strain ARA6, a potential producer of polyhydroxyalkanoates and halocins isolated from Araruama, Rio de Janeiro, Brasil.</title>
        <authorList>
            <person name="Pinto L.H."/>
            <person name="D'Alincourt Carvalho-Assef A.P."/>
            <person name="Vieira R.P."/>
            <person name="Clementino M.M."/>
            <person name="Albano R.M."/>
        </authorList>
    </citation>
    <scope>NUCLEOTIDE SEQUENCE [LARGE SCALE GENOMIC DNA]</scope>
    <source>
        <strain evidence="3">ARA6</strain>
    </source>
</reference>
<evidence type="ECO:0000313" key="2">
    <source>
        <dbReference type="EMBL" id="AKU08028.1"/>
    </source>
</evidence>
<keyword evidence="1" id="KW-0812">Transmembrane</keyword>
<organism evidence="2 3">
    <name type="scientific">Haloferax gibbonsii</name>
    <dbReference type="NCBI Taxonomy" id="35746"/>
    <lineage>
        <taxon>Archaea</taxon>
        <taxon>Methanobacteriati</taxon>
        <taxon>Methanobacteriota</taxon>
        <taxon>Stenosarchaea group</taxon>
        <taxon>Halobacteria</taxon>
        <taxon>Halobacteriales</taxon>
        <taxon>Haloferacaceae</taxon>
        <taxon>Haloferax</taxon>
    </lineage>
</organism>